<evidence type="ECO:0000313" key="2">
    <source>
        <dbReference type="WBParaSite" id="PgR052_g025_t03"/>
    </source>
</evidence>
<protein>
    <submittedName>
        <fullName evidence="2">Uncharacterized protein</fullName>
    </submittedName>
</protein>
<keyword evidence="1" id="KW-1185">Reference proteome</keyword>
<name>A0A915BQB8_PARUN</name>
<evidence type="ECO:0000313" key="1">
    <source>
        <dbReference type="Proteomes" id="UP000887569"/>
    </source>
</evidence>
<dbReference type="WBParaSite" id="PgR052_g025_t03">
    <property type="protein sequence ID" value="PgR052_g025_t03"/>
    <property type="gene ID" value="PgR052_g025"/>
</dbReference>
<sequence length="63" mass="7418">FDEHQVKTFVYEKETNDLSSEFVRVKQPFTDPYERTVEQVELSDWNVQGKTSEKIATTARTHP</sequence>
<reference evidence="2" key="1">
    <citation type="submission" date="2022-11" db="UniProtKB">
        <authorList>
            <consortium name="WormBaseParasite"/>
        </authorList>
    </citation>
    <scope>IDENTIFICATION</scope>
</reference>
<accession>A0A915BQB8</accession>
<dbReference type="AlphaFoldDB" id="A0A915BQB8"/>
<proteinExistence type="predicted"/>
<organism evidence="1 2">
    <name type="scientific">Parascaris univalens</name>
    <name type="common">Nematode worm</name>
    <dbReference type="NCBI Taxonomy" id="6257"/>
    <lineage>
        <taxon>Eukaryota</taxon>
        <taxon>Metazoa</taxon>
        <taxon>Ecdysozoa</taxon>
        <taxon>Nematoda</taxon>
        <taxon>Chromadorea</taxon>
        <taxon>Rhabditida</taxon>
        <taxon>Spirurina</taxon>
        <taxon>Ascaridomorpha</taxon>
        <taxon>Ascaridoidea</taxon>
        <taxon>Ascarididae</taxon>
        <taxon>Parascaris</taxon>
    </lineage>
</organism>
<dbReference type="Proteomes" id="UP000887569">
    <property type="component" value="Unplaced"/>
</dbReference>